<evidence type="ECO:0000256" key="1">
    <source>
        <dbReference type="ARBA" id="ARBA00004141"/>
    </source>
</evidence>
<feature type="transmembrane region" description="Helical" evidence="6">
    <location>
        <begin position="289"/>
        <end position="309"/>
    </location>
</feature>
<dbReference type="Gene3D" id="1.20.1250.20">
    <property type="entry name" value="MFS general substrate transporter like domains"/>
    <property type="match status" value="1"/>
</dbReference>
<feature type="transmembrane region" description="Helical" evidence="6">
    <location>
        <begin position="94"/>
        <end position="114"/>
    </location>
</feature>
<dbReference type="InterPro" id="IPR000109">
    <property type="entry name" value="POT_fam"/>
</dbReference>
<feature type="transmembrane region" description="Helical" evidence="6">
    <location>
        <begin position="371"/>
        <end position="396"/>
    </location>
</feature>
<keyword evidence="8" id="KW-1185">Reference proteome</keyword>
<accession>A0A6A1W0Z8</accession>
<name>A0A6A1W0Z8_9ROSI</name>
<evidence type="ECO:0000256" key="5">
    <source>
        <dbReference type="ARBA" id="ARBA00023136"/>
    </source>
</evidence>
<feature type="transmembrane region" description="Helical" evidence="6">
    <location>
        <begin position="134"/>
        <end position="152"/>
    </location>
</feature>
<evidence type="ECO:0000256" key="3">
    <source>
        <dbReference type="ARBA" id="ARBA00022692"/>
    </source>
</evidence>
<feature type="transmembrane region" description="Helical" evidence="6">
    <location>
        <begin position="420"/>
        <end position="440"/>
    </location>
</feature>
<evidence type="ECO:0000313" key="7">
    <source>
        <dbReference type="EMBL" id="KAB1217807.1"/>
    </source>
</evidence>
<keyword evidence="4 6" id="KW-1133">Transmembrane helix</keyword>
<dbReference type="Pfam" id="PF00854">
    <property type="entry name" value="PTR2"/>
    <property type="match status" value="1"/>
</dbReference>
<comment type="caution">
    <text evidence="7">The sequence shown here is derived from an EMBL/GenBank/DDBJ whole genome shotgun (WGS) entry which is preliminary data.</text>
</comment>
<organism evidence="7 8">
    <name type="scientific">Morella rubra</name>
    <name type="common">Chinese bayberry</name>
    <dbReference type="NCBI Taxonomy" id="262757"/>
    <lineage>
        <taxon>Eukaryota</taxon>
        <taxon>Viridiplantae</taxon>
        <taxon>Streptophyta</taxon>
        <taxon>Embryophyta</taxon>
        <taxon>Tracheophyta</taxon>
        <taxon>Spermatophyta</taxon>
        <taxon>Magnoliopsida</taxon>
        <taxon>eudicotyledons</taxon>
        <taxon>Gunneridae</taxon>
        <taxon>Pentapetalae</taxon>
        <taxon>rosids</taxon>
        <taxon>fabids</taxon>
        <taxon>Fagales</taxon>
        <taxon>Myricaceae</taxon>
        <taxon>Morella</taxon>
    </lineage>
</organism>
<dbReference type="GO" id="GO:0022857">
    <property type="term" value="F:transmembrane transporter activity"/>
    <property type="evidence" value="ECO:0007669"/>
    <property type="project" value="InterPro"/>
</dbReference>
<evidence type="ECO:0000256" key="2">
    <source>
        <dbReference type="ARBA" id="ARBA00005982"/>
    </source>
</evidence>
<evidence type="ECO:0000256" key="4">
    <source>
        <dbReference type="ARBA" id="ARBA00022989"/>
    </source>
</evidence>
<feature type="transmembrane region" description="Helical" evidence="6">
    <location>
        <begin position="329"/>
        <end position="350"/>
    </location>
</feature>
<dbReference type="GO" id="GO:0016020">
    <property type="term" value="C:membrane"/>
    <property type="evidence" value="ECO:0007669"/>
    <property type="project" value="UniProtKB-SubCell"/>
</dbReference>
<gene>
    <name evidence="7" type="ORF">CJ030_MR3G014783</name>
</gene>
<dbReference type="AlphaFoldDB" id="A0A6A1W0Z8"/>
<dbReference type="InterPro" id="IPR036259">
    <property type="entry name" value="MFS_trans_sf"/>
</dbReference>
<keyword evidence="3 6" id="KW-0812">Transmembrane</keyword>
<dbReference type="PANTHER" id="PTHR11654">
    <property type="entry name" value="OLIGOPEPTIDE TRANSPORTER-RELATED"/>
    <property type="match status" value="1"/>
</dbReference>
<comment type="subcellular location">
    <subcellularLocation>
        <location evidence="1">Membrane</location>
        <topology evidence="1">Multi-pass membrane protein</topology>
    </subcellularLocation>
</comment>
<sequence>METEMEKKKSDERGESEGEKWVHDLSVDHTGSIPLRASTGVLKASLFLVHHQAVNEEGFFAEGPLVGFVADIRSSLAAHPDWSLQWTSRRQNSLAHLLAAWTARSMSFGFIPFLLDPMEIVIAYVQGYVSWGDADLILTIIMAITIIIFYMGKPYYRYRIPEGSPLTPIFQVLVAAIKKTKLPAPSNPALLYEVDPQNSKGRRLCHTSRLRFLDKAAIMEENQNQSISSEQNPWRLSTLTTVEETKLILSNIPVWLTSLTFGICVAQGSTFFVKQGATMNLKITDNFKLPPASISALGAVGMIISVTIYDNILVPISRKATGNERGINILQRIGIGMMISIAAMAVAVLVERKRLKAVREEIIEAGKTEPLSMSAFWLAPQSMILGMADGFLITLVDHVTEKTGRSWFAQDVNMCRLDNFYLLLAAMSGLNLCVFAMLAMKYTYKNVHRREIVTNCNEGEWAMGRFDSLTCD</sequence>
<protein>
    <submittedName>
        <fullName evidence="7">Protein NRT1/ PTR FAMILY 5.7</fullName>
    </submittedName>
</protein>
<dbReference type="Proteomes" id="UP000516437">
    <property type="component" value="Chromosome 3"/>
</dbReference>
<reference evidence="7 8" key="1">
    <citation type="journal article" date="2019" name="Plant Biotechnol. J.">
        <title>The red bayberry genome and genetic basis of sex determination.</title>
        <authorList>
            <person name="Jia H.M."/>
            <person name="Jia H.J."/>
            <person name="Cai Q.L."/>
            <person name="Wang Y."/>
            <person name="Zhao H.B."/>
            <person name="Yang W.F."/>
            <person name="Wang G.Y."/>
            <person name="Li Y.H."/>
            <person name="Zhan D.L."/>
            <person name="Shen Y.T."/>
            <person name="Niu Q.F."/>
            <person name="Chang L."/>
            <person name="Qiu J."/>
            <person name="Zhao L."/>
            <person name="Xie H.B."/>
            <person name="Fu W.Y."/>
            <person name="Jin J."/>
            <person name="Li X.W."/>
            <person name="Jiao Y."/>
            <person name="Zhou C.C."/>
            <person name="Tu T."/>
            <person name="Chai C.Y."/>
            <person name="Gao J.L."/>
            <person name="Fan L.J."/>
            <person name="van de Weg E."/>
            <person name="Wang J.Y."/>
            <person name="Gao Z.S."/>
        </authorList>
    </citation>
    <scope>NUCLEOTIDE SEQUENCE [LARGE SCALE GENOMIC DNA]</scope>
    <source>
        <tissue evidence="7">Leaves</tissue>
    </source>
</reference>
<keyword evidence="5 6" id="KW-0472">Membrane</keyword>
<proteinExistence type="inferred from homology"/>
<dbReference type="EMBL" id="RXIC02000021">
    <property type="protein sequence ID" value="KAB1217807.1"/>
    <property type="molecule type" value="Genomic_DNA"/>
</dbReference>
<evidence type="ECO:0000313" key="8">
    <source>
        <dbReference type="Proteomes" id="UP000516437"/>
    </source>
</evidence>
<dbReference type="OrthoDB" id="8904098at2759"/>
<comment type="similarity">
    <text evidence="2">Belongs to the major facilitator superfamily. Proton-dependent oligopeptide transporter (POT/PTR) (TC 2.A.17) family.</text>
</comment>
<evidence type="ECO:0000256" key="6">
    <source>
        <dbReference type="SAM" id="Phobius"/>
    </source>
</evidence>